<dbReference type="EMBL" id="UINC01197943">
    <property type="protein sequence ID" value="SVE15681.1"/>
    <property type="molecule type" value="Genomic_DNA"/>
</dbReference>
<protein>
    <recommendedName>
        <fullName evidence="1">6-hydroxymethylpterin diphosphokinase MptE-like domain-containing protein</fullName>
    </recommendedName>
</protein>
<reference evidence="2" key="1">
    <citation type="submission" date="2018-05" db="EMBL/GenBank/DDBJ databases">
        <authorList>
            <person name="Lanie J.A."/>
            <person name="Ng W.-L."/>
            <person name="Kazmierczak K.M."/>
            <person name="Andrzejewski T.M."/>
            <person name="Davidsen T.M."/>
            <person name="Wayne K.J."/>
            <person name="Tettelin H."/>
            <person name="Glass J.I."/>
            <person name="Rusch D."/>
            <person name="Podicherti R."/>
            <person name="Tsui H.-C.T."/>
            <person name="Winkler M.E."/>
        </authorList>
    </citation>
    <scope>NUCLEOTIDE SEQUENCE</scope>
</reference>
<feature type="non-terminal residue" evidence="2">
    <location>
        <position position="118"/>
    </location>
</feature>
<proteinExistence type="predicted"/>
<evidence type="ECO:0000259" key="1">
    <source>
        <dbReference type="Pfam" id="PF01973"/>
    </source>
</evidence>
<name>A0A383B744_9ZZZZ</name>
<gene>
    <name evidence="2" type="ORF">METZ01_LOCUS468535</name>
</gene>
<dbReference type="AlphaFoldDB" id="A0A383B744"/>
<feature type="domain" description="6-hydroxymethylpterin diphosphokinase MptE-like" evidence="1">
    <location>
        <begin position="30"/>
        <end position="105"/>
    </location>
</feature>
<sequence length="118" mass="13301">MSYSSTLFQNEMEESMMKIHSESFDDWVQNFAINLENIWEEPSAKALETDKNNKQKNNSAVVIGRGPSIKKHGHLELLAKSNYNGSIICTDGSLINALKAGITPEKFPKFYTVTIDPY</sequence>
<dbReference type="Pfam" id="PF01973">
    <property type="entry name" value="MptE-like"/>
    <property type="match status" value="1"/>
</dbReference>
<evidence type="ECO:0000313" key="2">
    <source>
        <dbReference type="EMBL" id="SVE15681.1"/>
    </source>
</evidence>
<organism evidence="2">
    <name type="scientific">marine metagenome</name>
    <dbReference type="NCBI Taxonomy" id="408172"/>
    <lineage>
        <taxon>unclassified sequences</taxon>
        <taxon>metagenomes</taxon>
        <taxon>ecological metagenomes</taxon>
    </lineage>
</organism>
<dbReference type="InterPro" id="IPR002826">
    <property type="entry name" value="MptE-like"/>
</dbReference>
<accession>A0A383B744</accession>